<feature type="transmembrane region" description="Helical" evidence="1">
    <location>
        <begin position="6"/>
        <end position="28"/>
    </location>
</feature>
<keyword evidence="1" id="KW-1133">Transmembrane helix</keyword>
<keyword evidence="1" id="KW-0812">Transmembrane</keyword>
<evidence type="ECO:0000259" key="2">
    <source>
        <dbReference type="Pfam" id="PF26514"/>
    </source>
</evidence>
<feature type="transmembrane region" description="Helical" evidence="1">
    <location>
        <begin position="110"/>
        <end position="129"/>
    </location>
</feature>
<dbReference type="InterPro" id="IPR058486">
    <property type="entry name" value="DUF8173"/>
</dbReference>
<dbReference type="AlphaFoldDB" id="X1LW16"/>
<sequence>MLAFVIMFMKIVMFIAKVIVGIIIIALFKKFVRKVMDTFISKPWLSLGWGFLGFIVIPIVVMILFAMLIGFPIAVFGTYVYTILFYLSSIFVALVVGEKIIQLFKKEGEISLYVSFIIGIIVLFVLGLIPILGFIINVIVLLFGAGMLLLGSWNLLKEMREKKLV</sequence>
<feature type="domain" description="DUF8173" evidence="2">
    <location>
        <begin position="6"/>
        <end position="148"/>
    </location>
</feature>
<feature type="transmembrane region" description="Helical" evidence="1">
    <location>
        <begin position="49"/>
        <end position="73"/>
    </location>
</feature>
<keyword evidence="1" id="KW-0472">Membrane</keyword>
<proteinExistence type="predicted"/>
<evidence type="ECO:0000313" key="3">
    <source>
        <dbReference type="EMBL" id="GAH98338.1"/>
    </source>
</evidence>
<evidence type="ECO:0000256" key="1">
    <source>
        <dbReference type="SAM" id="Phobius"/>
    </source>
</evidence>
<name>X1LW16_9ZZZZ</name>
<accession>X1LW16</accession>
<comment type="caution">
    <text evidence="3">The sequence shown here is derived from an EMBL/GenBank/DDBJ whole genome shotgun (WGS) entry which is preliminary data.</text>
</comment>
<feature type="transmembrane region" description="Helical" evidence="1">
    <location>
        <begin position="79"/>
        <end position="98"/>
    </location>
</feature>
<reference evidence="3" key="1">
    <citation type="journal article" date="2014" name="Front. Microbiol.">
        <title>High frequency of phylogenetically diverse reductive dehalogenase-homologous genes in deep subseafloor sedimentary metagenomes.</title>
        <authorList>
            <person name="Kawai M."/>
            <person name="Futagami T."/>
            <person name="Toyoda A."/>
            <person name="Takaki Y."/>
            <person name="Nishi S."/>
            <person name="Hori S."/>
            <person name="Arai W."/>
            <person name="Tsubouchi T."/>
            <person name="Morono Y."/>
            <person name="Uchiyama I."/>
            <person name="Ito T."/>
            <person name="Fujiyama A."/>
            <person name="Inagaki F."/>
            <person name="Takami H."/>
        </authorList>
    </citation>
    <scope>NUCLEOTIDE SEQUENCE</scope>
    <source>
        <strain evidence="3">Expedition CK06-06</strain>
    </source>
</reference>
<dbReference type="EMBL" id="BARV01002989">
    <property type="protein sequence ID" value="GAH98338.1"/>
    <property type="molecule type" value="Genomic_DNA"/>
</dbReference>
<organism evidence="3">
    <name type="scientific">marine sediment metagenome</name>
    <dbReference type="NCBI Taxonomy" id="412755"/>
    <lineage>
        <taxon>unclassified sequences</taxon>
        <taxon>metagenomes</taxon>
        <taxon>ecological metagenomes</taxon>
    </lineage>
</organism>
<protein>
    <recommendedName>
        <fullName evidence="2">DUF8173 domain-containing protein</fullName>
    </recommendedName>
</protein>
<dbReference type="Pfam" id="PF26514">
    <property type="entry name" value="DUF8173"/>
    <property type="match status" value="1"/>
</dbReference>
<dbReference type="PRINTS" id="PR00173">
    <property type="entry name" value="EDTRNSPORT"/>
</dbReference>
<feature type="transmembrane region" description="Helical" evidence="1">
    <location>
        <begin position="135"/>
        <end position="156"/>
    </location>
</feature>
<gene>
    <name evidence="3" type="ORF">S06H3_07385</name>
</gene>